<reference evidence="2 3" key="1">
    <citation type="submission" date="2016-11" db="EMBL/GenBank/DDBJ databases">
        <authorList>
            <person name="Jaros S."/>
            <person name="Januszkiewicz K."/>
            <person name="Wedrychowicz H."/>
        </authorList>
    </citation>
    <scope>NUCLEOTIDE SEQUENCE [LARGE SCALE GENOMIC DNA]</scope>
    <source>
        <strain evidence="2 3">DSM 9705</strain>
    </source>
</reference>
<accession>A0A1M5YBE4</accession>
<dbReference type="EMBL" id="FQXS01000032">
    <property type="protein sequence ID" value="SHI09401.1"/>
    <property type="molecule type" value="Genomic_DNA"/>
</dbReference>
<dbReference type="PANTHER" id="PTHR33371:SF4">
    <property type="entry name" value="INTERMEMBRANE PHOSPHOLIPID TRANSPORT SYSTEM BINDING PROTEIN MLAD"/>
    <property type="match status" value="1"/>
</dbReference>
<dbReference type="InterPro" id="IPR003399">
    <property type="entry name" value="Mce/MlaD"/>
</dbReference>
<dbReference type="GO" id="GO:0005543">
    <property type="term" value="F:phospholipid binding"/>
    <property type="evidence" value="ECO:0007669"/>
    <property type="project" value="TreeGrafter"/>
</dbReference>
<dbReference type="Pfam" id="PF02470">
    <property type="entry name" value="MlaD"/>
    <property type="match status" value="1"/>
</dbReference>
<keyword evidence="3" id="KW-1185">Reference proteome</keyword>
<proteinExistence type="predicted"/>
<protein>
    <submittedName>
        <fullName evidence="2">Paraquat-inducible protein B</fullName>
    </submittedName>
</protein>
<sequence>MSKKASTAMIGLFVLGAIGLALAGVVLFGSGKLFRPTVKYVMYFDGSVKGLSVGAPVVFRGVKIGSVTDIILQGNLQEMRFTVPVIAEVDLGRFQISKGDPEAIDYERDLLDKGLRAQLQTQSLVTGQLMIDIDFRPERPSRLVANVTDYPQIPTIPSTVEEIAQKIEDLPIQQLIKRVNDLVGGLEQLVNSTEMQELPHVMSQAATEARTLLKTIDDEVGLLSADARSVLAAATAVIERGDRMLTFEEGVPAEMADSFQQLLAEARLSLRRFDETLAAVRSTASDERSKYELRRALNNLAETSQSLAILVEYLGRHPEALFWGKDDQGEQ</sequence>
<evidence type="ECO:0000313" key="2">
    <source>
        <dbReference type="EMBL" id="SHI09401.1"/>
    </source>
</evidence>
<dbReference type="RefSeq" id="WP_073378654.1">
    <property type="nucleotide sequence ID" value="NZ_FQXS01000032.1"/>
</dbReference>
<evidence type="ECO:0000313" key="3">
    <source>
        <dbReference type="Proteomes" id="UP000184139"/>
    </source>
</evidence>
<gene>
    <name evidence="2" type="ORF">SAMN02745124_03830</name>
</gene>
<dbReference type="InterPro" id="IPR052336">
    <property type="entry name" value="MlaD_Phospholipid_Transporter"/>
</dbReference>
<dbReference type="Proteomes" id="UP000184139">
    <property type="component" value="Unassembled WGS sequence"/>
</dbReference>
<dbReference type="PANTHER" id="PTHR33371">
    <property type="entry name" value="INTERMEMBRANE PHOSPHOLIPID TRANSPORT SYSTEM BINDING PROTEIN MLAD-RELATED"/>
    <property type="match status" value="1"/>
</dbReference>
<dbReference type="GO" id="GO:0005548">
    <property type="term" value="F:phospholipid transporter activity"/>
    <property type="evidence" value="ECO:0007669"/>
    <property type="project" value="TreeGrafter"/>
</dbReference>
<name>A0A1M5YBE4_9BACT</name>
<dbReference type="STRING" id="1121409.SAMN02745124_03830"/>
<dbReference type="OrthoDB" id="9806984at2"/>
<feature type="domain" description="Mce/MlaD" evidence="1">
    <location>
        <begin position="37"/>
        <end position="135"/>
    </location>
</feature>
<organism evidence="2 3">
    <name type="scientific">Desulfofustis glycolicus DSM 9705</name>
    <dbReference type="NCBI Taxonomy" id="1121409"/>
    <lineage>
        <taxon>Bacteria</taxon>
        <taxon>Pseudomonadati</taxon>
        <taxon>Thermodesulfobacteriota</taxon>
        <taxon>Desulfobulbia</taxon>
        <taxon>Desulfobulbales</taxon>
        <taxon>Desulfocapsaceae</taxon>
        <taxon>Desulfofustis</taxon>
    </lineage>
</organism>
<dbReference type="AlphaFoldDB" id="A0A1M5YBE4"/>
<evidence type="ECO:0000259" key="1">
    <source>
        <dbReference type="Pfam" id="PF02470"/>
    </source>
</evidence>